<dbReference type="EMBL" id="JEMY01000014">
    <property type="protein sequence ID" value="EXI89669.1"/>
    <property type="molecule type" value="Genomic_DNA"/>
</dbReference>
<proteinExistence type="predicted"/>
<gene>
    <name evidence="1" type="ORF">AW11_01357</name>
</gene>
<dbReference type="AlphaFoldDB" id="A0A011REM6"/>
<keyword evidence="2" id="KW-1185">Reference proteome</keyword>
<accession>A0A011REM6</accession>
<comment type="caution">
    <text evidence="1">The sequence shown here is derived from an EMBL/GenBank/DDBJ whole genome shotgun (WGS) entry which is preliminary data.</text>
</comment>
<protein>
    <submittedName>
        <fullName evidence="1">Uncharacterized protein</fullName>
    </submittedName>
</protein>
<evidence type="ECO:0000313" key="1">
    <source>
        <dbReference type="EMBL" id="EXI89669.1"/>
    </source>
</evidence>
<organism evidence="1 2">
    <name type="scientific">Accumulibacter regalis</name>
    <dbReference type="NCBI Taxonomy" id="522306"/>
    <lineage>
        <taxon>Bacteria</taxon>
        <taxon>Pseudomonadati</taxon>
        <taxon>Pseudomonadota</taxon>
        <taxon>Betaproteobacteria</taxon>
        <taxon>Candidatus Accumulibacter</taxon>
    </lineage>
</organism>
<dbReference type="Proteomes" id="UP000022141">
    <property type="component" value="Unassembled WGS sequence"/>
</dbReference>
<sequence>MDRPALAAYRSRGFENQVGVTGCGVRLQEDVADSGFGFHNVEIISRLGDPDALCGRGRQIALASVRRVDQKRFVPLADRSPFRNQGDDVASQHGATGVAICVENGIRRN</sequence>
<dbReference type="STRING" id="1454004.AW11_01357"/>
<evidence type="ECO:0000313" key="2">
    <source>
        <dbReference type="Proteomes" id="UP000022141"/>
    </source>
</evidence>
<name>A0A011REM6_ACCRE</name>
<reference evidence="1" key="1">
    <citation type="submission" date="2014-02" db="EMBL/GenBank/DDBJ databases">
        <title>Expanding our view of genomic diversity in Candidatus Accumulibacter clades.</title>
        <authorList>
            <person name="Skennerton C.T."/>
            <person name="Barr J.J."/>
            <person name="Slater F.R."/>
            <person name="Bond P.L."/>
            <person name="Tyson G.W."/>
        </authorList>
    </citation>
    <scope>NUCLEOTIDE SEQUENCE [LARGE SCALE GENOMIC DNA]</scope>
</reference>